<gene>
    <name evidence="8" type="ORF">LEP1GSC124_5503</name>
</gene>
<protein>
    <recommendedName>
        <fullName evidence="4">dTDP-4-dehydrorhamnose 3,5-epimerase</fullName>
        <ecNumber evidence="3">5.1.3.13</ecNumber>
    </recommendedName>
    <alternativeName>
        <fullName evidence="6">Thymidine diphospho-4-keto-rhamnose 3,5-epimerase</fullName>
    </alternativeName>
    <alternativeName>
        <fullName evidence="5">dTDP-4-keto-6-deoxyglucose 3,5-epimerase</fullName>
    </alternativeName>
    <alternativeName>
        <fullName evidence="7">dTDP-6-deoxy-D-xylo-4-hexulose 3,5-epimerase</fullName>
    </alternativeName>
</protein>
<dbReference type="Pfam" id="PF00908">
    <property type="entry name" value="dTDP_sugar_isom"/>
    <property type="match status" value="1"/>
</dbReference>
<dbReference type="InterPro" id="IPR011051">
    <property type="entry name" value="RmlC_Cupin_sf"/>
</dbReference>
<dbReference type="BioCyc" id="LINT1193029:G11R4-3008-MONOMER"/>
<dbReference type="Gene3D" id="2.60.120.10">
    <property type="entry name" value="Jelly Rolls"/>
    <property type="match status" value="1"/>
</dbReference>
<evidence type="ECO:0000256" key="1">
    <source>
        <dbReference type="ARBA" id="ARBA00001298"/>
    </source>
</evidence>
<evidence type="ECO:0000256" key="4">
    <source>
        <dbReference type="ARBA" id="ARBA00019595"/>
    </source>
</evidence>
<dbReference type="SUPFAM" id="SSF51182">
    <property type="entry name" value="RmlC-like cupins"/>
    <property type="match status" value="1"/>
</dbReference>
<sequence>MKFEKTSIEGLLVLYPDVYEDERGFFLETYETERYKEIGIEDGFVQDNHSHSVKNVIRGMHFTKKDLNLKF</sequence>
<comment type="function">
    <text evidence="2">Catalyzes the epimerization of the C3' and C5'positions of dTDP-6-deoxy-D-xylo-4-hexulose, forming dTDP-6-deoxy-L-lyxo-4-hexulose.</text>
</comment>
<evidence type="ECO:0000256" key="2">
    <source>
        <dbReference type="ARBA" id="ARBA00001997"/>
    </source>
</evidence>
<comment type="caution">
    <text evidence="8">The sequence shown here is derived from an EMBL/GenBank/DDBJ whole genome shotgun (WGS) entry which is preliminary data.</text>
</comment>
<proteinExistence type="predicted"/>
<dbReference type="GO" id="GO:0008830">
    <property type="term" value="F:dTDP-4-dehydrorhamnose 3,5-epimerase activity"/>
    <property type="evidence" value="ECO:0007669"/>
    <property type="project" value="UniProtKB-EC"/>
</dbReference>
<evidence type="ECO:0000313" key="9">
    <source>
        <dbReference type="Proteomes" id="UP000012117"/>
    </source>
</evidence>
<dbReference type="PANTHER" id="PTHR21047">
    <property type="entry name" value="DTDP-6-DEOXY-D-GLUCOSE-3,5 EPIMERASE"/>
    <property type="match status" value="1"/>
</dbReference>
<comment type="catalytic activity">
    <reaction evidence="1">
        <text>dTDP-4-dehydro-6-deoxy-alpha-D-glucose = dTDP-4-dehydro-beta-L-rhamnose</text>
        <dbReference type="Rhea" id="RHEA:16969"/>
        <dbReference type="ChEBI" id="CHEBI:57649"/>
        <dbReference type="ChEBI" id="CHEBI:62830"/>
        <dbReference type="EC" id="5.1.3.13"/>
    </reaction>
</comment>
<dbReference type="EMBL" id="AKWN02000029">
    <property type="protein sequence ID" value="EMP09456.1"/>
    <property type="molecule type" value="Genomic_DNA"/>
</dbReference>
<dbReference type="GO" id="GO:0019305">
    <property type="term" value="P:dTDP-rhamnose biosynthetic process"/>
    <property type="evidence" value="ECO:0007669"/>
    <property type="project" value="TreeGrafter"/>
</dbReference>
<dbReference type="AlphaFoldDB" id="M6ZTQ0"/>
<dbReference type="InterPro" id="IPR014710">
    <property type="entry name" value="RmlC-like_jellyroll"/>
</dbReference>
<accession>M6ZTQ0</accession>
<dbReference type="Proteomes" id="UP000012117">
    <property type="component" value="Unassembled WGS sequence"/>
</dbReference>
<dbReference type="EC" id="5.1.3.13" evidence="3"/>
<evidence type="ECO:0000256" key="6">
    <source>
        <dbReference type="ARBA" id="ARBA00031424"/>
    </source>
</evidence>
<reference evidence="8 9" key="1">
    <citation type="submission" date="2013-01" db="EMBL/GenBank/DDBJ databases">
        <authorList>
            <person name="Harkins D.M."/>
            <person name="Durkin A.S."/>
            <person name="Brinkac L.M."/>
            <person name="Haft D.H."/>
            <person name="Selengut J.D."/>
            <person name="Sanka R."/>
            <person name="DePew J."/>
            <person name="Purushe J."/>
            <person name="Picardeau M."/>
            <person name="Werts C."/>
            <person name="Goarant C."/>
            <person name="Vinetz J.M."/>
            <person name="Sutton G.G."/>
            <person name="Nierman W.C."/>
            <person name="Fouts D.E."/>
        </authorList>
    </citation>
    <scope>NUCLEOTIDE SEQUENCE [LARGE SCALE GENOMIC DNA]</scope>
    <source>
        <strain evidence="8 9">200701872</strain>
    </source>
</reference>
<evidence type="ECO:0000256" key="3">
    <source>
        <dbReference type="ARBA" id="ARBA00012098"/>
    </source>
</evidence>
<evidence type="ECO:0000256" key="7">
    <source>
        <dbReference type="ARBA" id="ARBA00033311"/>
    </source>
</evidence>
<dbReference type="GO" id="GO:0000271">
    <property type="term" value="P:polysaccharide biosynthetic process"/>
    <property type="evidence" value="ECO:0007669"/>
    <property type="project" value="TreeGrafter"/>
</dbReference>
<organism evidence="8 9">
    <name type="scientific">Leptospira interrogans serovar Pyrogenes str. 200701872</name>
    <dbReference type="NCBI Taxonomy" id="1193029"/>
    <lineage>
        <taxon>Bacteria</taxon>
        <taxon>Pseudomonadati</taxon>
        <taxon>Spirochaetota</taxon>
        <taxon>Spirochaetia</taxon>
        <taxon>Leptospirales</taxon>
        <taxon>Leptospiraceae</taxon>
        <taxon>Leptospira</taxon>
    </lineage>
</organism>
<dbReference type="PANTHER" id="PTHR21047:SF2">
    <property type="entry name" value="THYMIDINE DIPHOSPHO-4-KETO-RHAMNOSE 3,5-EPIMERASE"/>
    <property type="match status" value="1"/>
</dbReference>
<dbReference type="InterPro" id="IPR000888">
    <property type="entry name" value="RmlC-like"/>
</dbReference>
<dbReference type="GO" id="GO:0005829">
    <property type="term" value="C:cytosol"/>
    <property type="evidence" value="ECO:0007669"/>
    <property type="project" value="TreeGrafter"/>
</dbReference>
<name>M6ZTQ0_LEPIR</name>
<evidence type="ECO:0000313" key="8">
    <source>
        <dbReference type="EMBL" id="EMP09456.1"/>
    </source>
</evidence>
<evidence type="ECO:0000256" key="5">
    <source>
        <dbReference type="ARBA" id="ARBA00029758"/>
    </source>
</evidence>